<sequence length="127" mass="13916">MTNRQSHSAPLWLRVLKIAGGTGARAYREDRGGSLRVTGLWHPLRARPPWPWSGERNPAMRGHPPCFPRQQNVNSGHLAASTTKRFEGVSFLRGVKGLLDFPCFLFPPQLLAALRTASTCASLLGSA</sequence>
<keyword evidence="2" id="KW-1185">Reference proteome</keyword>
<protein>
    <submittedName>
        <fullName evidence="1">Uncharacterized protein</fullName>
    </submittedName>
</protein>
<gene>
    <name evidence="1" type="ORF">AAFF_G00106070</name>
</gene>
<proteinExistence type="predicted"/>
<comment type="caution">
    <text evidence="1">The sequence shown here is derived from an EMBL/GenBank/DDBJ whole genome shotgun (WGS) entry which is preliminary data.</text>
</comment>
<dbReference type="EMBL" id="JAINUG010000017">
    <property type="protein sequence ID" value="KAJ8413025.1"/>
    <property type="molecule type" value="Genomic_DNA"/>
</dbReference>
<dbReference type="Proteomes" id="UP001221898">
    <property type="component" value="Unassembled WGS sequence"/>
</dbReference>
<evidence type="ECO:0000313" key="1">
    <source>
        <dbReference type="EMBL" id="KAJ8413025.1"/>
    </source>
</evidence>
<accession>A0AAD7WXU9</accession>
<name>A0AAD7WXU9_9TELE</name>
<reference evidence="1" key="1">
    <citation type="journal article" date="2023" name="Science">
        <title>Genome structures resolve the early diversification of teleost fishes.</title>
        <authorList>
            <person name="Parey E."/>
            <person name="Louis A."/>
            <person name="Montfort J."/>
            <person name="Bouchez O."/>
            <person name="Roques C."/>
            <person name="Iampietro C."/>
            <person name="Lluch J."/>
            <person name="Castinel A."/>
            <person name="Donnadieu C."/>
            <person name="Desvignes T."/>
            <person name="Floi Bucao C."/>
            <person name="Jouanno E."/>
            <person name="Wen M."/>
            <person name="Mejri S."/>
            <person name="Dirks R."/>
            <person name="Jansen H."/>
            <person name="Henkel C."/>
            <person name="Chen W.J."/>
            <person name="Zahm M."/>
            <person name="Cabau C."/>
            <person name="Klopp C."/>
            <person name="Thompson A.W."/>
            <person name="Robinson-Rechavi M."/>
            <person name="Braasch I."/>
            <person name="Lecointre G."/>
            <person name="Bobe J."/>
            <person name="Postlethwait J.H."/>
            <person name="Berthelot C."/>
            <person name="Roest Crollius H."/>
            <person name="Guiguen Y."/>
        </authorList>
    </citation>
    <scope>NUCLEOTIDE SEQUENCE</scope>
    <source>
        <strain evidence="1">NC1722</strain>
    </source>
</reference>
<organism evidence="1 2">
    <name type="scientific">Aldrovandia affinis</name>
    <dbReference type="NCBI Taxonomy" id="143900"/>
    <lineage>
        <taxon>Eukaryota</taxon>
        <taxon>Metazoa</taxon>
        <taxon>Chordata</taxon>
        <taxon>Craniata</taxon>
        <taxon>Vertebrata</taxon>
        <taxon>Euteleostomi</taxon>
        <taxon>Actinopterygii</taxon>
        <taxon>Neopterygii</taxon>
        <taxon>Teleostei</taxon>
        <taxon>Notacanthiformes</taxon>
        <taxon>Halosauridae</taxon>
        <taxon>Aldrovandia</taxon>
    </lineage>
</organism>
<evidence type="ECO:0000313" key="2">
    <source>
        <dbReference type="Proteomes" id="UP001221898"/>
    </source>
</evidence>
<dbReference type="AlphaFoldDB" id="A0AAD7WXU9"/>